<keyword evidence="1" id="KW-0732">Signal</keyword>
<dbReference type="AlphaFoldDB" id="A0A6A5VEV4"/>
<feature type="signal peptide" evidence="1">
    <location>
        <begin position="1"/>
        <end position="18"/>
    </location>
</feature>
<accession>A0A6A5VEV4</accession>
<feature type="chain" id="PRO_5025519434" evidence="1">
    <location>
        <begin position="19"/>
        <end position="170"/>
    </location>
</feature>
<evidence type="ECO:0000313" key="2">
    <source>
        <dbReference type="EMBL" id="KAF1975615.1"/>
    </source>
</evidence>
<name>A0A6A5VEV4_9PLEO</name>
<reference evidence="2" key="1">
    <citation type="journal article" date="2020" name="Stud. Mycol.">
        <title>101 Dothideomycetes genomes: a test case for predicting lifestyles and emergence of pathogens.</title>
        <authorList>
            <person name="Haridas S."/>
            <person name="Albert R."/>
            <person name="Binder M."/>
            <person name="Bloem J."/>
            <person name="Labutti K."/>
            <person name="Salamov A."/>
            <person name="Andreopoulos B."/>
            <person name="Baker S."/>
            <person name="Barry K."/>
            <person name="Bills G."/>
            <person name="Bluhm B."/>
            <person name="Cannon C."/>
            <person name="Castanera R."/>
            <person name="Culley D."/>
            <person name="Daum C."/>
            <person name="Ezra D."/>
            <person name="Gonzalez J."/>
            <person name="Henrissat B."/>
            <person name="Kuo A."/>
            <person name="Liang C."/>
            <person name="Lipzen A."/>
            <person name="Lutzoni F."/>
            <person name="Magnuson J."/>
            <person name="Mondo S."/>
            <person name="Nolan M."/>
            <person name="Ohm R."/>
            <person name="Pangilinan J."/>
            <person name="Park H.-J."/>
            <person name="Ramirez L."/>
            <person name="Alfaro M."/>
            <person name="Sun H."/>
            <person name="Tritt A."/>
            <person name="Yoshinaga Y."/>
            <person name="Zwiers L.-H."/>
            <person name="Turgeon B."/>
            <person name="Goodwin S."/>
            <person name="Spatafora J."/>
            <person name="Crous P."/>
            <person name="Grigoriev I."/>
        </authorList>
    </citation>
    <scope>NUCLEOTIDE SEQUENCE</scope>
    <source>
        <strain evidence="2">CBS 107.79</strain>
    </source>
</reference>
<gene>
    <name evidence="2" type="ORF">BU23DRAFT_633860</name>
</gene>
<keyword evidence="3" id="KW-1185">Reference proteome</keyword>
<dbReference type="Proteomes" id="UP000800036">
    <property type="component" value="Unassembled WGS sequence"/>
</dbReference>
<proteinExistence type="predicted"/>
<dbReference type="EMBL" id="ML976670">
    <property type="protein sequence ID" value="KAF1975615.1"/>
    <property type="molecule type" value="Genomic_DNA"/>
</dbReference>
<protein>
    <submittedName>
        <fullName evidence="2">Uncharacterized protein</fullName>
    </submittedName>
</protein>
<organism evidence="2 3">
    <name type="scientific">Bimuria novae-zelandiae CBS 107.79</name>
    <dbReference type="NCBI Taxonomy" id="1447943"/>
    <lineage>
        <taxon>Eukaryota</taxon>
        <taxon>Fungi</taxon>
        <taxon>Dikarya</taxon>
        <taxon>Ascomycota</taxon>
        <taxon>Pezizomycotina</taxon>
        <taxon>Dothideomycetes</taxon>
        <taxon>Pleosporomycetidae</taxon>
        <taxon>Pleosporales</taxon>
        <taxon>Massarineae</taxon>
        <taxon>Didymosphaeriaceae</taxon>
        <taxon>Bimuria</taxon>
    </lineage>
</organism>
<evidence type="ECO:0000313" key="3">
    <source>
        <dbReference type="Proteomes" id="UP000800036"/>
    </source>
</evidence>
<evidence type="ECO:0000256" key="1">
    <source>
        <dbReference type="SAM" id="SignalP"/>
    </source>
</evidence>
<sequence length="170" mass="19000">MRTIQFFLATLSLVGALAAVLPHNNDAGTVEVASIPATREAFSKLINEADRNSFRAGRSDAFAHPWFEYNTDSTPTNIFTIYSFTLGGDVSNLSRTKCLKQFVGPDVVKTNNQYICTLQGEPYIDGWMWRAGAEHSSNYNMLVTQGDDIPKPTNKAPDQEYKAYQRDMAY</sequence>